<reference evidence="6 7" key="1">
    <citation type="submission" date="2016-10" db="EMBL/GenBank/DDBJ databases">
        <authorList>
            <person name="de Groot N.N."/>
        </authorList>
    </citation>
    <scope>NUCLEOTIDE SEQUENCE [LARGE SCALE GENOMIC DNA]</scope>
    <source>
        <strain evidence="6 7">DSM 24956</strain>
    </source>
</reference>
<dbReference type="Pfam" id="PF04357">
    <property type="entry name" value="TamB"/>
    <property type="match status" value="1"/>
</dbReference>
<evidence type="ECO:0000256" key="4">
    <source>
        <dbReference type="ARBA" id="ARBA00023136"/>
    </source>
</evidence>
<dbReference type="RefSeq" id="WP_139170953.1">
    <property type="nucleotide sequence ID" value="NZ_FNNJ01000006.1"/>
</dbReference>
<keyword evidence="2" id="KW-0812">Transmembrane</keyword>
<name>A0A1H3C3I4_9FLAO</name>
<organism evidence="6 7">
    <name type="scientific">Lutibacter oricola</name>
    <dbReference type="NCBI Taxonomy" id="762486"/>
    <lineage>
        <taxon>Bacteria</taxon>
        <taxon>Pseudomonadati</taxon>
        <taxon>Bacteroidota</taxon>
        <taxon>Flavobacteriia</taxon>
        <taxon>Flavobacteriales</taxon>
        <taxon>Flavobacteriaceae</taxon>
        <taxon>Lutibacter</taxon>
    </lineage>
</organism>
<evidence type="ECO:0000256" key="2">
    <source>
        <dbReference type="ARBA" id="ARBA00022692"/>
    </source>
</evidence>
<sequence>MLVLALLLVLVSILLSIPAVQTSLGKKATNYLHNEFDVAINVEKVDLAFLGQVQLKNVFIKDHHGDSLIYVNNLSTSILSFKKMMDSKLEFGSISLDNFKLNIKTYKGEVDDGLTVFVDKFDDGTVSDKPSGFLMTSSKLNLEKGEVYIIDENDAEPLPVFFKKIEGVAKDFRIQGPNVNVAIKDISFVETHNVFVKSLKSDFTYTKSFMKFENTKLETETSNLKADIEFNYKREDFSDFNNKVNVSANVTEAHLSLTDLKNFYDEIGTEDVLHFKTQISGVLNDFTAKNMDLKSDQNAIIKGDLNFINSFNRDNGFELKGKLANLTSDYNHLKKLLPNVLGNTLPSSFKMFGRFNIIGDTHITEEKINAQLTLNTDLGTSVSDLELSNISEIDKASYKGHIRIEDFKLNEILKNSKYGNVSLEADVDGKGFTLEEMNTSVIGTILSYDYNGYTYNNIGVNGVVKNKHFNGEVEVNDDNLKLNFAGLADLSNDVYTFDFNTVVDYCDLKTIKVFQRDSIANVKGEININVKGNTLDDLVGTVKFKNSLYSNPKGNYFFKDFNVTSSFEDSIRTITINSSEIIEGMVRGKFKVNELGNLVQNSIGSIYTNYKPNEVTAGQELDFSFKIYNKIVEIFYPDVNLGPNTIIRGNINSDNNLFKLNMKSPIIEAYKNSIEKLSLQIDNKNPLFNTQLSIDKINSDYYDISKFQLVNVTLNDTLYFRTEFKNGIEKKDKYNLSFFHTLDSNNKSVFGLQNSNFTFKDKRWRINPKNNKLNKVIFDNVTNTYNISPFLIASENQKIEFSGIVNDTVSKKLNFKFTNVKLENITPKIDSLSLKGLINGKLNYSQLHNKIKPEANLSLNNFHINNSKQGDLKINIEGDNSVTKYKLSSTLVRDDFITFSAKGDLDFTPKEPTLDVIVDFEEFKLDAFSPLGEDVFTNIRGFVYGNVNFTGKMNNPDMTGDLFLDKVGLSFPYINVDYAMEGTSIIALDKQTFTFEDVTLKDTKHQTKGNLTGTLKHSFFKTWNLNLDLNTQNLLVLDTEEEENSIYFGTGYLQGAATLSGPTDKLVIDVTGKTNKGTHFVIPISDVKTVEDNQLIRFVNKNADNIEEIRKAFISEKLKGMSLNFNLEVTPDAVVEMVLDKATGSYLKGSGDGNLQIALDTKDKFDMYGDFIVDNGIYNFKYGGFINKPFTVRKGGSISWSGDPFTAILDIEAVYRVSANPRTLLENVNTNRKIPIDLITRFSGELFNSQRAFDIEIPNSSSTVASELEFKLNDNDGNSKTLNFVSLLASGSFYNENDLSVNTNGLVYGTATDMLSNAFDNIFNQGDNKFKLKPVYTVGEKNSIDNLDTYDQISIDVDYQLNDRILINGKVGVPVGSKEQTSVIGEVNVEFLMNEEGTLRSSVFNRQNEIQYSGEEEGYTQGVGISYQIDFDNGGELLEKLGLKKKKVVDSAAVKKADTIIKQNTLIKFKN</sequence>
<keyword evidence="4" id="KW-0472">Membrane</keyword>
<evidence type="ECO:0000256" key="3">
    <source>
        <dbReference type="ARBA" id="ARBA00022989"/>
    </source>
</evidence>
<dbReference type="InterPro" id="IPR007452">
    <property type="entry name" value="TamB_C"/>
</dbReference>
<keyword evidence="3" id="KW-1133">Transmembrane helix</keyword>
<evidence type="ECO:0000256" key="1">
    <source>
        <dbReference type="ARBA" id="ARBA00004167"/>
    </source>
</evidence>
<dbReference type="GO" id="GO:0009306">
    <property type="term" value="P:protein secretion"/>
    <property type="evidence" value="ECO:0007669"/>
    <property type="project" value="InterPro"/>
</dbReference>
<dbReference type="STRING" id="762486.SAMN05444411_10637"/>
<dbReference type="GO" id="GO:0005886">
    <property type="term" value="C:plasma membrane"/>
    <property type="evidence" value="ECO:0007669"/>
    <property type="project" value="InterPro"/>
</dbReference>
<evidence type="ECO:0000313" key="6">
    <source>
        <dbReference type="EMBL" id="SDX48590.1"/>
    </source>
</evidence>
<dbReference type="Proteomes" id="UP000199595">
    <property type="component" value="Unassembled WGS sequence"/>
</dbReference>
<gene>
    <name evidence="6" type="ORF">SAMN05444411_10637</name>
</gene>
<accession>A0A1H3C3I4</accession>
<protein>
    <recommendedName>
        <fullName evidence="5">Translocation and assembly module TamB C-terminal domain-containing protein</fullName>
    </recommendedName>
</protein>
<dbReference type="OrthoDB" id="680700at2"/>
<dbReference type="EMBL" id="FNNJ01000006">
    <property type="protein sequence ID" value="SDX48590.1"/>
    <property type="molecule type" value="Genomic_DNA"/>
</dbReference>
<keyword evidence="7" id="KW-1185">Reference proteome</keyword>
<comment type="subcellular location">
    <subcellularLocation>
        <location evidence="1">Membrane</location>
        <topology evidence="1">Single-pass membrane protein</topology>
    </subcellularLocation>
</comment>
<feature type="domain" description="Translocation and assembly module TamB C-terminal" evidence="5">
    <location>
        <begin position="1001"/>
        <end position="1431"/>
    </location>
</feature>
<proteinExistence type="predicted"/>
<evidence type="ECO:0000259" key="5">
    <source>
        <dbReference type="Pfam" id="PF04357"/>
    </source>
</evidence>
<evidence type="ECO:0000313" key="7">
    <source>
        <dbReference type="Proteomes" id="UP000199595"/>
    </source>
</evidence>